<comment type="caution">
    <text evidence="2">The sequence shown here is derived from an EMBL/GenBank/DDBJ whole genome shotgun (WGS) entry which is preliminary data.</text>
</comment>
<dbReference type="EMBL" id="BJXK01000010">
    <property type="protein sequence ID" value="GEM80345.1"/>
    <property type="molecule type" value="Genomic_DNA"/>
</dbReference>
<dbReference type="Proteomes" id="UP000321113">
    <property type="component" value="Unassembled WGS sequence"/>
</dbReference>
<feature type="signal peptide" evidence="1">
    <location>
        <begin position="1"/>
        <end position="18"/>
    </location>
</feature>
<proteinExistence type="predicted"/>
<dbReference type="AlphaFoldDB" id="A0A511QSL2"/>
<accession>A0A511QSL2</accession>
<reference evidence="2 3" key="1">
    <citation type="submission" date="2019-07" db="EMBL/GenBank/DDBJ databases">
        <title>Whole genome shotgun sequence of Vibrio superstes NBRC 103154.</title>
        <authorList>
            <person name="Hosoyama A."/>
            <person name="Uohara A."/>
            <person name="Ohji S."/>
            <person name="Ichikawa N."/>
        </authorList>
    </citation>
    <scope>NUCLEOTIDE SEQUENCE [LARGE SCALE GENOMIC DNA]</scope>
    <source>
        <strain evidence="2 3">NBRC 103154</strain>
    </source>
</reference>
<name>A0A511QSL2_9VIBR</name>
<sequence>MFRFLFVSILLISHSSYAVGLNDFGWFHSVALRSHVDLESETQEVSGSLKLTPVDKLSAAYQTQAGGNYYLEYARGFKLSQQFYLTADIGFFKLVEEESIGYLGAQFSYVPSREWVLSVDFTETESLGDYSISEHRYIAASALWRPTFKTELLIQTTRVQPKGVMQEVVGNYNEYEAYAAYQCTTTIKPYIYTIKKETSKDMNVNLGVEFNFN</sequence>
<evidence type="ECO:0000313" key="3">
    <source>
        <dbReference type="Proteomes" id="UP000321113"/>
    </source>
</evidence>
<keyword evidence="1" id="KW-0732">Signal</keyword>
<evidence type="ECO:0008006" key="4">
    <source>
        <dbReference type="Google" id="ProtNLM"/>
    </source>
</evidence>
<evidence type="ECO:0000313" key="2">
    <source>
        <dbReference type="EMBL" id="GEM80345.1"/>
    </source>
</evidence>
<protein>
    <recommendedName>
        <fullName evidence="4">DUF481 domain-containing protein</fullName>
    </recommendedName>
</protein>
<evidence type="ECO:0000256" key="1">
    <source>
        <dbReference type="SAM" id="SignalP"/>
    </source>
</evidence>
<feature type="chain" id="PRO_5022010527" description="DUF481 domain-containing protein" evidence="1">
    <location>
        <begin position="19"/>
        <end position="213"/>
    </location>
</feature>
<keyword evidence="3" id="KW-1185">Reference proteome</keyword>
<organism evidence="2 3">
    <name type="scientific">Vibrio superstes NBRC 103154</name>
    <dbReference type="NCBI Taxonomy" id="1219062"/>
    <lineage>
        <taxon>Bacteria</taxon>
        <taxon>Pseudomonadati</taxon>
        <taxon>Pseudomonadota</taxon>
        <taxon>Gammaproteobacteria</taxon>
        <taxon>Vibrionales</taxon>
        <taxon>Vibrionaceae</taxon>
        <taxon>Vibrio</taxon>
    </lineage>
</organism>
<gene>
    <name evidence="2" type="ORF">VSU01S_25900</name>
</gene>
<dbReference type="RefSeq" id="WP_119009134.1">
    <property type="nucleotide sequence ID" value="NZ_BJXK01000010.1"/>
</dbReference>